<dbReference type="InterPro" id="IPR044591">
    <property type="entry name" value="RUK"/>
</dbReference>
<dbReference type="OrthoDB" id="24822at2759"/>
<organism evidence="1 2">
    <name type="scientific">Solanum commersonii</name>
    <name type="common">Commerson's wild potato</name>
    <name type="synonym">Commerson's nightshade</name>
    <dbReference type="NCBI Taxonomy" id="4109"/>
    <lineage>
        <taxon>Eukaryota</taxon>
        <taxon>Viridiplantae</taxon>
        <taxon>Streptophyta</taxon>
        <taxon>Embryophyta</taxon>
        <taxon>Tracheophyta</taxon>
        <taxon>Spermatophyta</taxon>
        <taxon>Magnoliopsida</taxon>
        <taxon>eudicotyledons</taxon>
        <taxon>Gunneridae</taxon>
        <taxon>Pentapetalae</taxon>
        <taxon>asterids</taxon>
        <taxon>lamiids</taxon>
        <taxon>Solanales</taxon>
        <taxon>Solanaceae</taxon>
        <taxon>Solanoideae</taxon>
        <taxon>Solaneae</taxon>
        <taxon>Solanum</taxon>
    </lineage>
</organism>
<name>A0A9J5WX59_SOLCO</name>
<gene>
    <name evidence="1" type="ORF">H5410_051060</name>
</gene>
<accession>A0A9J5WX59</accession>
<evidence type="ECO:0000313" key="1">
    <source>
        <dbReference type="EMBL" id="KAG5580433.1"/>
    </source>
</evidence>
<evidence type="ECO:0000313" key="2">
    <source>
        <dbReference type="Proteomes" id="UP000824120"/>
    </source>
</evidence>
<protein>
    <submittedName>
        <fullName evidence="1">Uncharacterized protein</fullName>
    </submittedName>
</protein>
<reference evidence="1 2" key="1">
    <citation type="submission" date="2020-09" db="EMBL/GenBank/DDBJ databases">
        <title>De no assembly of potato wild relative species, Solanum commersonii.</title>
        <authorList>
            <person name="Cho K."/>
        </authorList>
    </citation>
    <scope>NUCLEOTIDE SEQUENCE [LARGE SCALE GENOMIC DNA]</scope>
    <source>
        <strain evidence="1">LZ3.2</strain>
        <tissue evidence="1">Leaf</tissue>
    </source>
</reference>
<dbReference type="Proteomes" id="UP000824120">
    <property type="component" value="Chromosome 10"/>
</dbReference>
<keyword evidence="2" id="KW-1185">Reference proteome</keyword>
<dbReference type="GO" id="GO:0000914">
    <property type="term" value="P:phragmoplast assembly"/>
    <property type="evidence" value="ECO:0007669"/>
    <property type="project" value="InterPro"/>
</dbReference>
<dbReference type="PANTHER" id="PTHR46562:SF1">
    <property type="entry name" value="SERINE_THREONINE-PROTEIN KINASE ULK4"/>
    <property type="match status" value="1"/>
</dbReference>
<proteinExistence type="predicted"/>
<sequence length="344" mass="39331">MTEKEEEIDDSEIIEDILWHPSDLSVRPVMPSRKSNKGSDAVPSLSFDAPRLSDFVKMSKEQLDSFNSRIISIISGNTPSGEKQNVIRYLELLSSNADVACILTNGSIGLVLVKMLRHSKVFVACSTCFTYWLRQARESEKVLKWLLWANYYFKYLVKMSILGIINQWNLHLRTADPHPVGRAPGKQEIMRLTAGSCLARLVRFSPCSIQRVMEKFSFKDMVPSCLRQILIEQGSEVLKGKGTHIFCSGKRLVKEKDDFVKQCLDALGMVVASTVPSLLECISGDIQHIRVLRMMLTNKWLKVTMLAHVLGHMMEKCKFNKRKHMKQLLKWRTNSFVIIYYAIL</sequence>
<dbReference type="PANTHER" id="PTHR46562">
    <property type="entry name" value="SERINE/THREONINE-KINASE ULK4-LIKE PROTEIN-RELATED"/>
    <property type="match status" value="1"/>
</dbReference>
<dbReference type="AlphaFoldDB" id="A0A9J5WX59"/>
<comment type="caution">
    <text evidence="1">The sequence shown here is derived from an EMBL/GenBank/DDBJ whole genome shotgun (WGS) entry which is preliminary data.</text>
</comment>
<dbReference type="EMBL" id="JACXVP010000010">
    <property type="protein sequence ID" value="KAG5580433.1"/>
    <property type="molecule type" value="Genomic_DNA"/>
</dbReference>
<dbReference type="GO" id="GO:0008017">
    <property type="term" value="F:microtubule binding"/>
    <property type="evidence" value="ECO:0007669"/>
    <property type="project" value="InterPro"/>
</dbReference>